<evidence type="ECO:0000256" key="5">
    <source>
        <dbReference type="ARBA" id="ARBA00013269"/>
    </source>
</evidence>
<dbReference type="Gene3D" id="3.90.105.10">
    <property type="entry name" value="Molybdopterin biosynthesis moea protein, domain 2"/>
    <property type="match status" value="1"/>
</dbReference>
<evidence type="ECO:0000256" key="1">
    <source>
        <dbReference type="ARBA" id="ARBA00001946"/>
    </source>
</evidence>
<dbReference type="InterPro" id="IPR036425">
    <property type="entry name" value="MoaB/Mog-like_dom_sf"/>
</dbReference>
<dbReference type="EC" id="2.10.1.1" evidence="5 13"/>
<comment type="cofactor">
    <cofactor evidence="1 13">
        <name>Mg(2+)</name>
        <dbReference type="ChEBI" id="CHEBI:18420"/>
    </cofactor>
</comment>
<dbReference type="PROSITE" id="PS01079">
    <property type="entry name" value="MOCF_BIOSYNTHESIS_2"/>
    <property type="match status" value="1"/>
</dbReference>
<evidence type="ECO:0000256" key="12">
    <source>
        <dbReference type="ARBA" id="ARBA00047317"/>
    </source>
</evidence>
<reference evidence="15 16" key="1">
    <citation type="submission" date="2007-03" db="EMBL/GenBank/DDBJ databases">
        <authorList>
            <person name="Heidelberg J."/>
        </authorList>
    </citation>
    <scope>NUCLEOTIDE SEQUENCE [LARGE SCALE GENOMIC DNA]</scope>
    <source>
        <strain evidence="16">ATCC 39541 / Classical Ogawa 395 / O395</strain>
    </source>
</reference>
<dbReference type="InterPro" id="IPR036135">
    <property type="entry name" value="MoeA_linker/N_sf"/>
</dbReference>
<dbReference type="Proteomes" id="UP000000249">
    <property type="component" value="Chromosome 2"/>
</dbReference>
<evidence type="ECO:0000256" key="11">
    <source>
        <dbReference type="ARBA" id="ARBA00023150"/>
    </source>
</evidence>
<dbReference type="GO" id="GO:0046872">
    <property type="term" value="F:metal ion binding"/>
    <property type="evidence" value="ECO:0007669"/>
    <property type="project" value="UniProtKB-UniRule"/>
</dbReference>
<dbReference type="GO" id="GO:0006777">
    <property type="term" value="P:Mo-molybdopterin cofactor biosynthetic process"/>
    <property type="evidence" value="ECO:0007669"/>
    <property type="project" value="UniProtKB-UniRule"/>
</dbReference>
<dbReference type="PANTHER" id="PTHR10192">
    <property type="entry name" value="MOLYBDOPTERIN BIOSYNTHESIS PROTEIN"/>
    <property type="match status" value="1"/>
</dbReference>
<dbReference type="Pfam" id="PF03454">
    <property type="entry name" value="MoeA_C"/>
    <property type="match status" value="1"/>
</dbReference>
<gene>
    <name evidence="15" type="primary">moeA-2</name>
    <name evidence="15" type="ordered locus">VC0395_0559</name>
</gene>
<dbReference type="KEGG" id="vco:VC0395_0559"/>
<dbReference type="Pfam" id="PF00994">
    <property type="entry name" value="MoCF_biosynth"/>
    <property type="match status" value="1"/>
</dbReference>
<dbReference type="InterPro" id="IPR008284">
    <property type="entry name" value="MoCF_biosynth_CS"/>
</dbReference>
<protein>
    <recommendedName>
        <fullName evidence="6 13">Molybdopterin molybdenumtransferase</fullName>
        <ecNumber evidence="5 13">2.10.1.1</ecNumber>
    </recommendedName>
</protein>
<dbReference type="Gene3D" id="2.170.190.11">
    <property type="entry name" value="Molybdopterin biosynthesis moea protein, domain 3"/>
    <property type="match status" value="1"/>
</dbReference>
<evidence type="ECO:0000259" key="14">
    <source>
        <dbReference type="SMART" id="SM00852"/>
    </source>
</evidence>
<keyword evidence="8 13" id="KW-0808">Transferase</keyword>
<accession>A0A0H3AFR8</accession>
<comment type="catalytic activity">
    <reaction evidence="12">
        <text>adenylyl-molybdopterin + molybdate = Mo-molybdopterin + AMP + H(+)</text>
        <dbReference type="Rhea" id="RHEA:35047"/>
        <dbReference type="ChEBI" id="CHEBI:15378"/>
        <dbReference type="ChEBI" id="CHEBI:36264"/>
        <dbReference type="ChEBI" id="CHEBI:62727"/>
        <dbReference type="ChEBI" id="CHEBI:71302"/>
        <dbReference type="ChEBI" id="CHEBI:456215"/>
        <dbReference type="EC" id="2.10.1.1"/>
    </reaction>
</comment>
<evidence type="ECO:0000313" key="15">
    <source>
        <dbReference type="EMBL" id="ABQ18708.1"/>
    </source>
</evidence>
<dbReference type="NCBIfam" id="TIGR00177">
    <property type="entry name" value="molyb_syn"/>
    <property type="match status" value="1"/>
</dbReference>
<evidence type="ECO:0000256" key="8">
    <source>
        <dbReference type="ARBA" id="ARBA00022679"/>
    </source>
</evidence>
<dbReference type="SUPFAM" id="SSF63882">
    <property type="entry name" value="MoeA N-terminal region -like"/>
    <property type="match status" value="1"/>
</dbReference>
<proteinExistence type="inferred from homology"/>
<keyword evidence="9 13" id="KW-0479">Metal-binding</keyword>
<dbReference type="NCBIfam" id="NF045515">
    <property type="entry name" value="Glp_gephyrin"/>
    <property type="match status" value="1"/>
</dbReference>
<evidence type="ECO:0000256" key="9">
    <source>
        <dbReference type="ARBA" id="ARBA00022723"/>
    </source>
</evidence>
<comment type="function">
    <text evidence="2 13">Catalyzes the insertion of molybdate into adenylated molybdopterin with the concomitant release of AMP.</text>
</comment>
<dbReference type="CDD" id="cd00887">
    <property type="entry name" value="MoeA"/>
    <property type="match status" value="1"/>
</dbReference>
<dbReference type="GO" id="GO:0005829">
    <property type="term" value="C:cytosol"/>
    <property type="evidence" value="ECO:0007669"/>
    <property type="project" value="TreeGrafter"/>
</dbReference>
<dbReference type="eggNOG" id="COG0303">
    <property type="taxonomic scope" value="Bacteria"/>
</dbReference>
<dbReference type="FunFam" id="3.40.980.10:FF:000004">
    <property type="entry name" value="Molybdopterin molybdenumtransferase"/>
    <property type="match status" value="1"/>
</dbReference>
<dbReference type="NCBIfam" id="NF007960">
    <property type="entry name" value="PRK10680.1"/>
    <property type="match status" value="1"/>
</dbReference>
<dbReference type="InterPro" id="IPR005110">
    <property type="entry name" value="MoeA_linker/N"/>
</dbReference>
<evidence type="ECO:0000256" key="10">
    <source>
        <dbReference type="ARBA" id="ARBA00022842"/>
    </source>
</evidence>
<dbReference type="GO" id="GO:0061599">
    <property type="term" value="F:molybdopterin molybdotransferase activity"/>
    <property type="evidence" value="ECO:0007669"/>
    <property type="project" value="UniProtKB-UniRule"/>
</dbReference>
<dbReference type="FunFam" id="2.170.190.11:FF:000001">
    <property type="entry name" value="Molybdopterin molybdenumtransferase"/>
    <property type="match status" value="1"/>
</dbReference>
<evidence type="ECO:0000256" key="2">
    <source>
        <dbReference type="ARBA" id="ARBA00002901"/>
    </source>
</evidence>
<comment type="similarity">
    <text evidence="4 13">Belongs to the MoeA family.</text>
</comment>
<dbReference type="UniPathway" id="UPA00344"/>
<evidence type="ECO:0000256" key="3">
    <source>
        <dbReference type="ARBA" id="ARBA00005046"/>
    </source>
</evidence>
<dbReference type="InterPro" id="IPR038987">
    <property type="entry name" value="MoeA-like"/>
</dbReference>
<dbReference type="InterPro" id="IPR036688">
    <property type="entry name" value="MoeA_C_domain_IV_sf"/>
</dbReference>
<dbReference type="KEGG" id="vcr:VC395_A0698"/>
<dbReference type="InterPro" id="IPR005111">
    <property type="entry name" value="MoeA_C_domain_IV"/>
</dbReference>
<keyword evidence="7 13" id="KW-0500">Molybdenum</keyword>
<evidence type="ECO:0000256" key="6">
    <source>
        <dbReference type="ARBA" id="ARBA00021108"/>
    </source>
</evidence>
<dbReference type="PANTHER" id="PTHR10192:SF5">
    <property type="entry name" value="GEPHYRIN"/>
    <property type="match status" value="1"/>
</dbReference>
<dbReference type="InterPro" id="IPR001453">
    <property type="entry name" value="MoaB/Mog_dom"/>
</dbReference>
<dbReference type="SUPFAM" id="SSF53218">
    <property type="entry name" value="Molybdenum cofactor biosynthesis proteins"/>
    <property type="match status" value="1"/>
</dbReference>
<evidence type="ECO:0000256" key="7">
    <source>
        <dbReference type="ARBA" id="ARBA00022505"/>
    </source>
</evidence>
<dbReference type="SMART" id="SM00852">
    <property type="entry name" value="MoCF_biosynth"/>
    <property type="match status" value="1"/>
</dbReference>
<name>A0A0H3AFR8_VIBC3</name>
<keyword evidence="11 13" id="KW-0501">Molybdenum cofactor biosynthesis</keyword>
<sequence length="435" mass="47412">MDSASQKDSVLQFAAKEQQHRTFPMGCCDAPGLMPIEDALKKMLSRIQPVQTTLRLPLPEALGYVLAEAILSPIHVPPFDNSAMDGYAVRRAELAQQKPLPVAGKSFAGQPFTEEWPPMTCVRIMTGAQIPAGCDAVIMQEQATITEEGVVFCQHEVKLNDNIRPTGDDIRQNDVVLERGARLTARDIPMIATLGISHVTVYRKPKVAFFSTGDELKPLGEPLQAGQIYDSNRYGIKPLIENFGCEAIDLGIVPDCPATLKATFEQAQSLADVVVTSGGVSVGEADYTKDILEELGEIGFWKLAIKPGKPFAFGALQNAWFCGLPGNPVSAVLTMYVLVQPMLAKLAGHSAWQAPESIPAITRSPFKKAPGRTDFQRGIYRIENGQFVVESTGNQSSGAFRSMSLANCFVVLERERGRVEVGETVQIQLFNPTLY</sequence>
<comment type="pathway">
    <text evidence="3 13">Cofactor biosynthesis; molybdopterin biosynthesis.</text>
</comment>
<dbReference type="Gene3D" id="3.40.980.10">
    <property type="entry name" value="MoaB/Mog-like domain"/>
    <property type="match status" value="1"/>
</dbReference>
<dbReference type="AlphaFoldDB" id="A0A0H3AFR8"/>
<dbReference type="FunFam" id="2.40.340.10:FF:000003">
    <property type="entry name" value="Molybdopterin molybdenumtransferase"/>
    <property type="match status" value="1"/>
</dbReference>
<dbReference type="Pfam" id="PF03453">
    <property type="entry name" value="MoeA_N"/>
    <property type="match status" value="1"/>
</dbReference>
<evidence type="ECO:0000256" key="13">
    <source>
        <dbReference type="RuleBase" id="RU365090"/>
    </source>
</evidence>
<evidence type="ECO:0000256" key="4">
    <source>
        <dbReference type="ARBA" id="ARBA00010763"/>
    </source>
</evidence>
<dbReference type="EMBL" id="CP000626">
    <property type="protein sequence ID" value="ABQ18708.1"/>
    <property type="molecule type" value="Genomic_DNA"/>
</dbReference>
<dbReference type="SUPFAM" id="SSF63867">
    <property type="entry name" value="MoeA C-terminal domain-like"/>
    <property type="match status" value="1"/>
</dbReference>
<feature type="domain" description="MoaB/Mog" evidence="14">
    <location>
        <begin position="208"/>
        <end position="345"/>
    </location>
</feature>
<evidence type="ECO:0000313" key="16">
    <source>
        <dbReference type="Proteomes" id="UP000000249"/>
    </source>
</evidence>
<dbReference type="Gene3D" id="2.40.340.10">
    <property type="entry name" value="MoeA, C-terminal, domain IV"/>
    <property type="match status" value="1"/>
</dbReference>
<keyword evidence="10 13" id="KW-0460">Magnesium</keyword>
<dbReference type="PATRIC" id="fig|345073.21.peg.3431"/>
<organism evidence="15 16">
    <name type="scientific">Vibrio cholerae serotype O1 (strain ATCC 39541 / Classical Ogawa 395 / O395)</name>
    <dbReference type="NCBI Taxonomy" id="345073"/>
    <lineage>
        <taxon>Bacteria</taxon>
        <taxon>Pseudomonadati</taxon>
        <taxon>Pseudomonadota</taxon>
        <taxon>Gammaproteobacteria</taxon>
        <taxon>Vibrionales</taxon>
        <taxon>Vibrionaceae</taxon>
        <taxon>Vibrio</taxon>
    </lineage>
</organism>